<dbReference type="CDD" id="cd08249">
    <property type="entry name" value="enoyl_reductase_like"/>
    <property type="match status" value="1"/>
</dbReference>
<accession>A0AAD4F3X3</accession>
<dbReference type="InterPro" id="IPR011032">
    <property type="entry name" value="GroES-like_sf"/>
</dbReference>
<dbReference type="SUPFAM" id="SSF51735">
    <property type="entry name" value="NAD(P)-binding Rossmann-fold domains"/>
    <property type="match status" value="1"/>
</dbReference>
<dbReference type="PANTHER" id="PTHR45348:SF2">
    <property type="entry name" value="ZINC-TYPE ALCOHOL DEHYDROGENASE-LIKE PROTEIN C2E1P3.01"/>
    <property type="match status" value="1"/>
</dbReference>
<evidence type="ECO:0000256" key="1">
    <source>
        <dbReference type="ARBA" id="ARBA00008072"/>
    </source>
</evidence>
<dbReference type="InterPro" id="IPR047122">
    <property type="entry name" value="Trans-enoyl_RdTase-like"/>
</dbReference>
<reference evidence="4" key="1">
    <citation type="submission" date="2023-02" db="EMBL/GenBank/DDBJ databases">
        <authorList>
            <person name="Palmer J.M."/>
        </authorList>
    </citation>
    <scope>NUCLEOTIDE SEQUENCE</scope>
    <source>
        <strain evidence="4">FW57</strain>
    </source>
</reference>
<dbReference type="SMART" id="SM00829">
    <property type="entry name" value="PKS_ER"/>
    <property type="match status" value="1"/>
</dbReference>
<keyword evidence="2" id="KW-0560">Oxidoreductase</keyword>
<dbReference type="GO" id="GO:0016651">
    <property type="term" value="F:oxidoreductase activity, acting on NAD(P)H"/>
    <property type="evidence" value="ECO:0007669"/>
    <property type="project" value="InterPro"/>
</dbReference>
<evidence type="ECO:0000259" key="3">
    <source>
        <dbReference type="SMART" id="SM00829"/>
    </source>
</evidence>
<organism evidence="4 5">
    <name type="scientific">Staphylotrichum longicolle</name>
    <dbReference type="NCBI Taxonomy" id="669026"/>
    <lineage>
        <taxon>Eukaryota</taxon>
        <taxon>Fungi</taxon>
        <taxon>Dikarya</taxon>
        <taxon>Ascomycota</taxon>
        <taxon>Pezizomycotina</taxon>
        <taxon>Sordariomycetes</taxon>
        <taxon>Sordariomycetidae</taxon>
        <taxon>Sordariales</taxon>
        <taxon>Chaetomiaceae</taxon>
        <taxon>Staphylotrichum</taxon>
    </lineage>
</organism>
<proteinExistence type="inferred from homology"/>
<protein>
    <recommendedName>
        <fullName evidence="3">Enoyl reductase (ER) domain-containing protein</fullName>
    </recommendedName>
</protein>
<feature type="domain" description="Enoyl reductase (ER)" evidence="3">
    <location>
        <begin position="11"/>
        <end position="336"/>
    </location>
</feature>
<dbReference type="InterPro" id="IPR036291">
    <property type="entry name" value="NAD(P)-bd_dom_sf"/>
</dbReference>
<sequence length="341" mass="36055">MATQTGITIEGPNKLYTIVNNLPRSTPGPKQALVKCLAVGINPVEALQQHTGLLINEWPAVIGSDCAGVVLEVGPDCTKLSPGDHVYGCAPLGQNKFTPFQDTFLVDEEIFLKKSANLSVEETATVGAGLLTAGLCLLAGMGLTLPEDGTKAPEKDEWIVVLGGTGTVGQFAVQIAHVCGYKVLASCSPSKSAIAISNGAAATFNNRASIDEQLAEIKGITGGNFARIFDATAYGYELMLKALETCSTAETKSPFNTPPTIKEYRAELGHLCRLDEPIGAAVTKDIASWIPTFETHLAAGTLKPIEYQVVDGVGWEKVIQGIQELESGKAAKKIVVRTQNE</sequence>
<dbReference type="Gene3D" id="3.40.50.720">
    <property type="entry name" value="NAD(P)-binding Rossmann-like Domain"/>
    <property type="match status" value="1"/>
</dbReference>
<dbReference type="Pfam" id="PF08240">
    <property type="entry name" value="ADH_N"/>
    <property type="match status" value="1"/>
</dbReference>
<dbReference type="Gene3D" id="3.90.180.10">
    <property type="entry name" value="Medium-chain alcohol dehydrogenases, catalytic domain"/>
    <property type="match status" value="1"/>
</dbReference>
<dbReference type="SUPFAM" id="SSF50129">
    <property type="entry name" value="GroES-like"/>
    <property type="match status" value="1"/>
</dbReference>
<dbReference type="InterPro" id="IPR013154">
    <property type="entry name" value="ADH-like_N"/>
</dbReference>
<name>A0AAD4F3X3_9PEZI</name>
<evidence type="ECO:0000256" key="2">
    <source>
        <dbReference type="ARBA" id="ARBA00023002"/>
    </source>
</evidence>
<keyword evidence="5" id="KW-1185">Reference proteome</keyword>
<dbReference type="EMBL" id="JAHCVI010000001">
    <property type="protein sequence ID" value="KAG7292856.1"/>
    <property type="molecule type" value="Genomic_DNA"/>
</dbReference>
<dbReference type="AlphaFoldDB" id="A0AAD4F3X3"/>
<evidence type="ECO:0000313" key="5">
    <source>
        <dbReference type="Proteomes" id="UP001197093"/>
    </source>
</evidence>
<dbReference type="PANTHER" id="PTHR45348">
    <property type="entry name" value="HYPOTHETICAL OXIDOREDUCTASE (EUROFUNG)"/>
    <property type="match status" value="1"/>
</dbReference>
<comment type="caution">
    <text evidence="4">The sequence shown here is derived from an EMBL/GenBank/DDBJ whole genome shotgun (WGS) entry which is preliminary data.</text>
</comment>
<gene>
    <name evidence="4" type="ORF">NEMBOFW57_002901</name>
</gene>
<dbReference type="InterPro" id="IPR020843">
    <property type="entry name" value="ER"/>
</dbReference>
<dbReference type="Proteomes" id="UP001197093">
    <property type="component" value="Unassembled WGS sequence"/>
</dbReference>
<comment type="similarity">
    <text evidence="1">Belongs to the zinc-containing alcohol dehydrogenase family.</text>
</comment>
<evidence type="ECO:0000313" key="4">
    <source>
        <dbReference type="EMBL" id="KAG7292856.1"/>
    </source>
</evidence>